<reference evidence="7 8" key="1">
    <citation type="journal article" date="2018" name="Mar. Genomics">
        <title>Complete genome sequence of Marinifilaceae bacterium strain SPP2, isolated from the Antarctic marine sediment.</title>
        <authorList>
            <person name="Watanabe M."/>
            <person name="Kojima H."/>
            <person name="Fukui M."/>
        </authorList>
    </citation>
    <scope>NUCLEOTIDE SEQUENCE [LARGE SCALE GENOMIC DNA]</scope>
    <source>
        <strain evidence="7 8">SPP2</strain>
    </source>
</reference>
<evidence type="ECO:0000313" key="7">
    <source>
        <dbReference type="EMBL" id="BAX80106.1"/>
    </source>
</evidence>
<protein>
    <submittedName>
        <fullName evidence="7">Isoprenyl synthetase</fullName>
    </submittedName>
</protein>
<dbReference type="GO" id="GO:0046872">
    <property type="term" value="F:metal ion binding"/>
    <property type="evidence" value="ECO:0007669"/>
    <property type="project" value="UniProtKB-KW"/>
</dbReference>
<dbReference type="InterPro" id="IPR033749">
    <property type="entry name" value="Polyprenyl_synt_CS"/>
</dbReference>
<dbReference type="PROSITE" id="PS00444">
    <property type="entry name" value="POLYPRENYL_SYNTHASE_2"/>
    <property type="match status" value="1"/>
</dbReference>
<comment type="cofactor">
    <cofactor evidence="1">
        <name>Mg(2+)</name>
        <dbReference type="ChEBI" id="CHEBI:18420"/>
    </cofactor>
</comment>
<keyword evidence="5" id="KW-0460">Magnesium</keyword>
<dbReference type="AlphaFoldDB" id="A0A1Y1CIA4"/>
<dbReference type="GO" id="GO:0004659">
    <property type="term" value="F:prenyltransferase activity"/>
    <property type="evidence" value="ECO:0007669"/>
    <property type="project" value="InterPro"/>
</dbReference>
<dbReference type="InterPro" id="IPR000092">
    <property type="entry name" value="Polyprenyl_synt"/>
</dbReference>
<dbReference type="SFLD" id="SFLDS00005">
    <property type="entry name" value="Isoprenoid_Synthase_Type_I"/>
    <property type="match status" value="1"/>
</dbReference>
<evidence type="ECO:0000256" key="2">
    <source>
        <dbReference type="ARBA" id="ARBA00006706"/>
    </source>
</evidence>
<dbReference type="GO" id="GO:0008299">
    <property type="term" value="P:isoprenoid biosynthetic process"/>
    <property type="evidence" value="ECO:0007669"/>
    <property type="project" value="InterPro"/>
</dbReference>
<organism evidence="7 8">
    <name type="scientific">Labilibaculum antarcticum</name>
    <dbReference type="NCBI Taxonomy" id="1717717"/>
    <lineage>
        <taxon>Bacteria</taxon>
        <taxon>Pseudomonadati</taxon>
        <taxon>Bacteroidota</taxon>
        <taxon>Bacteroidia</taxon>
        <taxon>Marinilabiliales</taxon>
        <taxon>Marinifilaceae</taxon>
        <taxon>Labilibaculum</taxon>
    </lineage>
</organism>
<evidence type="ECO:0000256" key="1">
    <source>
        <dbReference type="ARBA" id="ARBA00001946"/>
    </source>
</evidence>
<proteinExistence type="inferred from homology"/>
<evidence type="ECO:0000313" key="8">
    <source>
        <dbReference type="Proteomes" id="UP000218267"/>
    </source>
</evidence>
<reference evidence="8" key="2">
    <citation type="journal article" date="2020" name="Antonie Van Leeuwenhoek">
        <title>Labilibaculum antarcticum sp. nov., a novel facultative anaerobic, psychrotorelant bacterium isolated from marine sediment of Antarctica.</title>
        <authorList>
            <person name="Watanabe M."/>
            <person name="Kojima H."/>
            <person name="Fukui M."/>
        </authorList>
    </citation>
    <scope>NUCLEOTIDE SEQUENCE [LARGE SCALE GENOMIC DNA]</scope>
    <source>
        <strain evidence="8">SPP2</strain>
    </source>
</reference>
<dbReference type="KEGG" id="mbas:ALGA_1732"/>
<keyword evidence="8" id="KW-1185">Reference proteome</keyword>
<accession>A0A1Y1CIA4</accession>
<dbReference type="PANTHER" id="PTHR12001">
    <property type="entry name" value="GERANYLGERANYL PYROPHOSPHATE SYNTHASE"/>
    <property type="match status" value="1"/>
</dbReference>
<dbReference type="Pfam" id="PF00348">
    <property type="entry name" value="polyprenyl_synt"/>
    <property type="match status" value="1"/>
</dbReference>
<dbReference type="Proteomes" id="UP000218267">
    <property type="component" value="Chromosome"/>
</dbReference>
<evidence type="ECO:0000256" key="6">
    <source>
        <dbReference type="RuleBase" id="RU004466"/>
    </source>
</evidence>
<keyword evidence="4" id="KW-0479">Metal-binding</keyword>
<dbReference type="CDD" id="cd00685">
    <property type="entry name" value="Trans_IPPS_HT"/>
    <property type="match status" value="1"/>
</dbReference>
<dbReference type="PANTHER" id="PTHR12001:SF85">
    <property type="entry name" value="SHORT CHAIN ISOPRENYL DIPHOSPHATE SYNTHASE"/>
    <property type="match status" value="1"/>
</dbReference>
<dbReference type="Gene3D" id="1.10.600.10">
    <property type="entry name" value="Farnesyl Diphosphate Synthase"/>
    <property type="match status" value="1"/>
</dbReference>
<evidence type="ECO:0000256" key="3">
    <source>
        <dbReference type="ARBA" id="ARBA00022679"/>
    </source>
</evidence>
<sequence length="325" mass="36990">MMYSFNELQGIIEKEIDGLELSAPPEGLFEPMKYILDIGGKRLRPILVLLAANLYIDDLSKVCLPAIGIEIFHNFTLLHDDVMDNAPIRRSMKTVHEKWNSNVAILSGDAMSIKAYQFIGSCEDKYLRDVLTVFNQTALEVCEGQQFDMEFEDRNDVEIEEYLNMIRLKTAVLLGGSLKMGAVMGNASSTDAQLLYRFGVNLGMAFQLQDDLLDVFGDEAVFGKKIGGDILSNKKTFLLIKALETASGEVEKELKFWITAKDFNPEEKIKAVRDIYERLNVREYSQKKIENYFALCLEYLDRVDVEAEKKKELYFLVKGLVNRSV</sequence>
<dbReference type="RefSeq" id="WP_231706091.1">
    <property type="nucleotide sequence ID" value="NZ_AP018042.1"/>
</dbReference>
<comment type="similarity">
    <text evidence="2 6">Belongs to the FPP/GGPP synthase family.</text>
</comment>
<dbReference type="InterPro" id="IPR008949">
    <property type="entry name" value="Isoprenoid_synthase_dom_sf"/>
</dbReference>
<name>A0A1Y1CIA4_9BACT</name>
<keyword evidence="3 6" id="KW-0808">Transferase</keyword>
<evidence type="ECO:0000256" key="4">
    <source>
        <dbReference type="ARBA" id="ARBA00022723"/>
    </source>
</evidence>
<dbReference type="SUPFAM" id="SSF48576">
    <property type="entry name" value="Terpenoid synthases"/>
    <property type="match status" value="1"/>
</dbReference>
<dbReference type="SFLD" id="SFLDG01017">
    <property type="entry name" value="Polyprenyl_Transferase_Like"/>
    <property type="match status" value="1"/>
</dbReference>
<evidence type="ECO:0000256" key="5">
    <source>
        <dbReference type="ARBA" id="ARBA00022842"/>
    </source>
</evidence>
<gene>
    <name evidence="7" type="ORF">ALGA_1732</name>
</gene>
<dbReference type="EMBL" id="AP018042">
    <property type="protein sequence ID" value="BAX80106.1"/>
    <property type="molecule type" value="Genomic_DNA"/>
</dbReference>